<keyword evidence="2" id="KW-1185">Reference proteome</keyword>
<organism evidence="1 2">
    <name type="scientific">Mytilus edulis</name>
    <name type="common">Blue mussel</name>
    <dbReference type="NCBI Taxonomy" id="6550"/>
    <lineage>
        <taxon>Eukaryota</taxon>
        <taxon>Metazoa</taxon>
        <taxon>Spiralia</taxon>
        <taxon>Lophotrochozoa</taxon>
        <taxon>Mollusca</taxon>
        <taxon>Bivalvia</taxon>
        <taxon>Autobranchia</taxon>
        <taxon>Pteriomorphia</taxon>
        <taxon>Mytilida</taxon>
        <taxon>Mytiloidea</taxon>
        <taxon>Mytilidae</taxon>
        <taxon>Mytilinae</taxon>
        <taxon>Mytilus</taxon>
    </lineage>
</organism>
<reference evidence="1" key="1">
    <citation type="submission" date="2021-03" db="EMBL/GenBank/DDBJ databases">
        <authorList>
            <person name="Bekaert M."/>
        </authorList>
    </citation>
    <scope>NUCLEOTIDE SEQUENCE</scope>
</reference>
<name>A0A8S3S8F5_MYTED</name>
<evidence type="ECO:0000313" key="1">
    <source>
        <dbReference type="EMBL" id="CAG2214652.1"/>
    </source>
</evidence>
<gene>
    <name evidence="1" type="ORF">MEDL_28464</name>
</gene>
<accession>A0A8S3S8F5</accession>
<evidence type="ECO:0000313" key="2">
    <source>
        <dbReference type="Proteomes" id="UP000683360"/>
    </source>
</evidence>
<dbReference type="OrthoDB" id="6210728at2759"/>
<dbReference type="EMBL" id="CAJPWZ010001418">
    <property type="protein sequence ID" value="CAG2214652.1"/>
    <property type="molecule type" value="Genomic_DNA"/>
</dbReference>
<dbReference type="AlphaFoldDB" id="A0A8S3S8F5"/>
<protein>
    <submittedName>
        <fullName evidence="1">Uncharacterized protein</fullName>
    </submittedName>
</protein>
<comment type="caution">
    <text evidence="1">The sequence shown here is derived from an EMBL/GenBank/DDBJ whole genome shotgun (WGS) entry which is preliminary data.</text>
</comment>
<sequence>MIETREEHLLRKIIIVTAKNGCQTFSFKRKCKHVFPSGFDVQQYHQKEVLKATKPTGQEEFISINRDSIVNLKSKIFVRQRRKNPNDRCKEMVENNIENEMPTKKGKEAKGISLTRVSADAFEDLPPTEVRLLLVQQAKAEACDLLVRLKSSTHCLAIRVMKDGIFIIDSRQTHPCPLSIADAAHFIEGHSRHHGAVDIVVK</sequence>
<dbReference type="Proteomes" id="UP000683360">
    <property type="component" value="Unassembled WGS sequence"/>
</dbReference>
<proteinExistence type="predicted"/>